<dbReference type="InterPro" id="IPR020472">
    <property type="entry name" value="WD40_PAC1"/>
</dbReference>
<evidence type="ECO:0000256" key="2">
    <source>
        <dbReference type="ARBA" id="ARBA00022737"/>
    </source>
</evidence>
<gene>
    <name evidence="6" type="ORF">PGLA2088_LOCUS47881</name>
</gene>
<evidence type="ECO:0000313" key="7">
    <source>
        <dbReference type="Proteomes" id="UP000626109"/>
    </source>
</evidence>
<feature type="non-terminal residue" evidence="6">
    <location>
        <position position="1"/>
    </location>
</feature>
<evidence type="ECO:0000256" key="3">
    <source>
        <dbReference type="PROSITE-ProRule" id="PRU00221"/>
    </source>
</evidence>
<dbReference type="AlphaFoldDB" id="A0A813LXT4"/>
<protein>
    <submittedName>
        <fullName evidence="6">Uncharacterized protein</fullName>
    </submittedName>
</protein>
<proteinExistence type="predicted"/>
<dbReference type="InterPro" id="IPR011047">
    <property type="entry name" value="Quinoprotein_ADH-like_sf"/>
</dbReference>
<dbReference type="EMBL" id="CAJNNW010036555">
    <property type="protein sequence ID" value="CAE8735524.1"/>
    <property type="molecule type" value="Genomic_DNA"/>
</dbReference>
<feature type="signal peptide" evidence="5">
    <location>
        <begin position="1"/>
        <end position="16"/>
    </location>
</feature>
<feature type="repeat" description="WD" evidence="3">
    <location>
        <begin position="466"/>
        <end position="500"/>
    </location>
</feature>
<dbReference type="PRINTS" id="PR00320">
    <property type="entry name" value="GPROTEINBRPT"/>
</dbReference>
<feature type="region of interest" description="Disordered" evidence="4">
    <location>
        <begin position="548"/>
        <end position="579"/>
    </location>
</feature>
<evidence type="ECO:0000256" key="5">
    <source>
        <dbReference type="SAM" id="SignalP"/>
    </source>
</evidence>
<dbReference type="InterPro" id="IPR001680">
    <property type="entry name" value="WD40_rpt"/>
</dbReference>
<dbReference type="SUPFAM" id="SSF50998">
    <property type="entry name" value="Quinoprotein alcohol dehydrogenase-like"/>
    <property type="match status" value="1"/>
</dbReference>
<dbReference type="PROSITE" id="PS50294">
    <property type="entry name" value="WD_REPEATS_REGION"/>
    <property type="match status" value="1"/>
</dbReference>
<evidence type="ECO:0000313" key="6">
    <source>
        <dbReference type="EMBL" id="CAE8735524.1"/>
    </source>
</evidence>
<reference evidence="6" key="1">
    <citation type="submission" date="2021-02" db="EMBL/GenBank/DDBJ databases">
        <authorList>
            <person name="Dougan E. K."/>
            <person name="Rhodes N."/>
            <person name="Thang M."/>
            <person name="Chan C."/>
        </authorList>
    </citation>
    <scope>NUCLEOTIDE SEQUENCE</scope>
</reference>
<dbReference type="InterPro" id="IPR029071">
    <property type="entry name" value="Ubiquitin-like_domsf"/>
</dbReference>
<comment type="caution">
    <text evidence="6">The sequence shown here is derived from an EMBL/GenBank/DDBJ whole genome shotgun (WGS) entry which is preliminary data.</text>
</comment>
<dbReference type="Pfam" id="PF00400">
    <property type="entry name" value="WD40"/>
    <property type="match status" value="2"/>
</dbReference>
<dbReference type="Gene3D" id="2.130.10.10">
    <property type="entry name" value="YVTN repeat-like/Quinoprotein amine dehydrogenase"/>
    <property type="match status" value="2"/>
</dbReference>
<dbReference type="PANTHER" id="PTHR22847:SF637">
    <property type="entry name" value="WD REPEAT DOMAIN 5B"/>
    <property type="match status" value="1"/>
</dbReference>
<accession>A0A813LXT4</accession>
<sequence length="663" mass="71461">MLLALTVGAFSGVAWLITAPREDRKAYLRHVSKQLRPILRLLPARLLRFAQTGPGLSARLEQQRQSNAEALRRRFEAQASEQGALVLHVSSLSGQVWDIPVGPRTSGAQLRAQVAQLAGIPQWEVRLVAGAAPLADDELVLSAVSSLDQVVMIRSLAKRVLCAGSADDNLRLLEAETGRPLATFNAHCKRAGYFAVDWERNVALSVAADSCLRLWDISDLGGLEAGGSVASGAVPVEIFRGAGPHRCLTVDWKSWRALVGSGAELELWDLDQDEVLVTFQGHMGAVQCVDADWDAMLAISGSVDGIIFLWDLQCSESSILRGGGSAQQLGRLGGHMASITCVRLEGRRLARLTTNDAGNSDQSRPAVWVSRAITCSLQGVFKLWELQDWRQVTGDADLQRRGRLMCHCLWTVRGTWGDVRCADVDWPNLTAVTGAEDGTLKLWDLKSGTPLRTLISKDPPGIFLDVTSVSLDLDAGLVMSGSARGEIKVWDLHAGGLESADGAAVASDMAERSLLESLGQVAIVVLEPTAIPRQPARSIARRKVVESADAADQSNQRAEVPQATAAVERAASGSRRAVNEEIPRPTLRAEAPKVAAAVAAPDDDEGEAERVRRTLARSGRQSDPEPHNTTCFSCCNGLKRLIDGFFRRRPVCGTDCCDGRPQP</sequence>
<dbReference type="PROSITE" id="PS00678">
    <property type="entry name" value="WD_REPEATS_1"/>
    <property type="match status" value="2"/>
</dbReference>
<keyword evidence="5" id="KW-0732">Signal</keyword>
<feature type="chain" id="PRO_5032789388" evidence="5">
    <location>
        <begin position="17"/>
        <end position="663"/>
    </location>
</feature>
<dbReference type="SMART" id="SM00320">
    <property type="entry name" value="WD40"/>
    <property type="match status" value="5"/>
</dbReference>
<dbReference type="GO" id="GO:1990234">
    <property type="term" value="C:transferase complex"/>
    <property type="evidence" value="ECO:0007669"/>
    <property type="project" value="UniProtKB-ARBA"/>
</dbReference>
<dbReference type="InterPro" id="IPR015943">
    <property type="entry name" value="WD40/YVTN_repeat-like_dom_sf"/>
</dbReference>
<keyword evidence="2" id="KW-0677">Repeat</keyword>
<feature type="repeat" description="WD" evidence="3">
    <location>
        <begin position="432"/>
        <end position="453"/>
    </location>
</feature>
<dbReference type="SUPFAM" id="SSF54236">
    <property type="entry name" value="Ubiquitin-like"/>
    <property type="match status" value="1"/>
</dbReference>
<dbReference type="PANTHER" id="PTHR22847">
    <property type="entry name" value="WD40 REPEAT PROTEIN"/>
    <property type="match status" value="1"/>
</dbReference>
<dbReference type="Proteomes" id="UP000626109">
    <property type="component" value="Unassembled WGS sequence"/>
</dbReference>
<dbReference type="PROSITE" id="PS50082">
    <property type="entry name" value="WD_REPEATS_2"/>
    <property type="match status" value="3"/>
</dbReference>
<name>A0A813LXT4_POLGL</name>
<evidence type="ECO:0000256" key="1">
    <source>
        <dbReference type="ARBA" id="ARBA00022574"/>
    </source>
</evidence>
<evidence type="ECO:0000256" key="4">
    <source>
        <dbReference type="SAM" id="MobiDB-lite"/>
    </source>
</evidence>
<feature type="repeat" description="WD" evidence="3">
    <location>
        <begin position="279"/>
        <end position="320"/>
    </location>
</feature>
<organism evidence="6 7">
    <name type="scientific">Polarella glacialis</name>
    <name type="common">Dinoflagellate</name>
    <dbReference type="NCBI Taxonomy" id="89957"/>
    <lineage>
        <taxon>Eukaryota</taxon>
        <taxon>Sar</taxon>
        <taxon>Alveolata</taxon>
        <taxon>Dinophyceae</taxon>
        <taxon>Suessiales</taxon>
        <taxon>Suessiaceae</taxon>
        <taxon>Polarella</taxon>
    </lineage>
</organism>
<dbReference type="InterPro" id="IPR019775">
    <property type="entry name" value="WD40_repeat_CS"/>
</dbReference>
<keyword evidence="1 3" id="KW-0853">WD repeat</keyword>